<dbReference type="PANTHER" id="PTHR43128">
    <property type="entry name" value="L-2-HYDROXYCARBOXYLATE DEHYDROGENASE (NAD(P)(+))"/>
    <property type="match status" value="1"/>
</dbReference>
<evidence type="ECO:0000259" key="12">
    <source>
        <dbReference type="Pfam" id="PF02866"/>
    </source>
</evidence>
<dbReference type="PANTHER" id="PTHR43128:SF16">
    <property type="entry name" value="L-LACTATE DEHYDROGENASE"/>
    <property type="match status" value="1"/>
</dbReference>
<dbReference type="PIRSF" id="PIRSF000102">
    <property type="entry name" value="Lac_mal_DH"/>
    <property type="match status" value="1"/>
</dbReference>
<proteinExistence type="inferred from homology"/>
<evidence type="ECO:0000256" key="5">
    <source>
        <dbReference type="ARBA" id="ARBA00023027"/>
    </source>
</evidence>
<dbReference type="Pfam" id="PF00056">
    <property type="entry name" value="Ldh_1_N"/>
    <property type="match status" value="1"/>
</dbReference>
<dbReference type="PRINTS" id="PR00086">
    <property type="entry name" value="LLDHDRGNASE"/>
</dbReference>
<keyword evidence="5 9" id="KW-0520">NAD</keyword>
<dbReference type="SUPFAM" id="SSF56327">
    <property type="entry name" value="LDH C-terminal domain-like"/>
    <property type="match status" value="1"/>
</dbReference>
<evidence type="ECO:0000259" key="11">
    <source>
        <dbReference type="Pfam" id="PF00056"/>
    </source>
</evidence>
<feature type="binding site" evidence="9">
    <location>
        <begin position="117"/>
        <end position="119"/>
    </location>
    <ligand>
        <name>NAD(+)</name>
        <dbReference type="ChEBI" id="CHEBI:57540"/>
    </ligand>
</feature>
<dbReference type="EMBL" id="QIBX01000002">
    <property type="protein sequence ID" value="RNL41515.1"/>
    <property type="molecule type" value="Genomic_DNA"/>
</dbReference>
<feature type="domain" description="Lactate/malate dehydrogenase C-terminal" evidence="12">
    <location>
        <begin position="145"/>
        <end position="302"/>
    </location>
</feature>
<dbReference type="GO" id="GO:0004459">
    <property type="term" value="F:L-lactate dehydrogenase (NAD+) activity"/>
    <property type="evidence" value="ECO:0007669"/>
    <property type="project" value="UniProtKB-EC"/>
</dbReference>
<dbReference type="InterPro" id="IPR036291">
    <property type="entry name" value="NAD(P)-bd_dom_sf"/>
</dbReference>
<dbReference type="Gene3D" id="3.90.110.10">
    <property type="entry name" value="Lactate dehydrogenase/glycoside hydrolase, family 4, C-terminal"/>
    <property type="match status" value="1"/>
</dbReference>
<feature type="binding site" evidence="8">
    <location>
        <position position="81"/>
    </location>
    <ligand>
        <name>substrate</name>
    </ligand>
</feature>
<evidence type="ECO:0000256" key="1">
    <source>
        <dbReference type="ARBA" id="ARBA00006054"/>
    </source>
</evidence>
<feature type="active site" description="Proton acceptor" evidence="7">
    <location>
        <position position="174"/>
    </location>
</feature>
<dbReference type="RefSeq" id="WP_123208212.1">
    <property type="nucleotide sequence ID" value="NZ_JBHTHO010000006.1"/>
</dbReference>
<feature type="binding site" evidence="8">
    <location>
        <position position="150"/>
    </location>
    <ligand>
        <name>substrate</name>
    </ligand>
</feature>
<dbReference type="InterPro" id="IPR001236">
    <property type="entry name" value="Lactate/malate_DH_N"/>
</dbReference>
<dbReference type="Gene3D" id="3.40.50.720">
    <property type="entry name" value="NAD(P)-binding Rossmann-like Domain"/>
    <property type="match status" value="1"/>
</dbReference>
<evidence type="ECO:0000313" key="13">
    <source>
        <dbReference type="EMBL" id="RNL41515.1"/>
    </source>
</evidence>
<evidence type="ECO:0000256" key="4">
    <source>
        <dbReference type="ARBA" id="ARBA00023002"/>
    </source>
</evidence>
<feature type="domain" description="Lactate/malate dehydrogenase N-terminal" evidence="11">
    <location>
        <begin position="3"/>
        <end position="141"/>
    </location>
</feature>
<dbReference type="OrthoDB" id="9802969at2"/>
<dbReference type="InterPro" id="IPR001557">
    <property type="entry name" value="L-lactate/malate_DH"/>
</dbReference>
<evidence type="ECO:0000256" key="7">
    <source>
        <dbReference type="PIRSR" id="PIRSR000102-1"/>
    </source>
</evidence>
<evidence type="ECO:0000256" key="2">
    <source>
        <dbReference type="ARBA" id="ARBA00012967"/>
    </source>
</evidence>
<feature type="binding site" evidence="9">
    <location>
        <begin position="8"/>
        <end position="13"/>
    </location>
    <ligand>
        <name>NAD(+)</name>
        <dbReference type="ChEBI" id="CHEBI:57540"/>
    </ligand>
</feature>
<dbReference type="FunFam" id="3.40.50.720:FF:000018">
    <property type="entry name" value="Malate dehydrogenase"/>
    <property type="match status" value="1"/>
</dbReference>
<dbReference type="SUPFAM" id="SSF51735">
    <property type="entry name" value="NAD(P)-binding Rossmann-fold domains"/>
    <property type="match status" value="1"/>
</dbReference>
<comment type="similarity">
    <text evidence="1">Belongs to the LDH/MDH superfamily. LDH family.</text>
</comment>
<feature type="binding site" evidence="9">
    <location>
        <position position="94"/>
    </location>
    <ligand>
        <name>NAD(+)</name>
        <dbReference type="ChEBI" id="CHEBI:57540"/>
    </ligand>
</feature>
<evidence type="ECO:0000256" key="8">
    <source>
        <dbReference type="PIRSR" id="PIRSR000102-2"/>
    </source>
</evidence>
<evidence type="ECO:0000256" key="10">
    <source>
        <dbReference type="RuleBase" id="RU003369"/>
    </source>
</evidence>
<dbReference type="GO" id="GO:0006099">
    <property type="term" value="P:tricarboxylic acid cycle"/>
    <property type="evidence" value="ECO:0007669"/>
    <property type="project" value="UniProtKB-KW"/>
</dbReference>
<comment type="caution">
    <text evidence="13">The sequence shown here is derived from an EMBL/GenBank/DDBJ whole genome shotgun (WGS) entry which is preliminary data.</text>
</comment>
<evidence type="ECO:0000256" key="9">
    <source>
        <dbReference type="PIRSR" id="PIRSR000102-3"/>
    </source>
</evidence>
<keyword evidence="4 10" id="KW-0560">Oxidoreductase</keyword>
<evidence type="ECO:0000256" key="3">
    <source>
        <dbReference type="ARBA" id="ARBA00022532"/>
    </source>
</evidence>
<feature type="binding site" evidence="9">
    <location>
        <position position="32"/>
    </location>
    <ligand>
        <name>NAD(+)</name>
        <dbReference type="ChEBI" id="CHEBI:57540"/>
    </ligand>
</feature>
<dbReference type="Pfam" id="PF02866">
    <property type="entry name" value="Ldh_1_C"/>
    <property type="match status" value="1"/>
</dbReference>
<feature type="binding site" evidence="8">
    <location>
        <position position="87"/>
    </location>
    <ligand>
        <name>substrate</name>
    </ligand>
</feature>
<gene>
    <name evidence="13" type="ORF">DMP06_02780</name>
</gene>
<dbReference type="InterPro" id="IPR011275">
    <property type="entry name" value="Malate_DH_type3"/>
</dbReference>
<dbReference type="AlphaFoldDB" id="A0A3N0B322"/>
<keyword evidence="14" id="KW-1185">Reference proteome</keyword>
<protein>
    <recommendedName>
        <fullName evidence="2">L-lactate dehydrogenase</fullName>
        <ecNumber evidence="2">1.1.1.27</ecNumber>
    </recommendedName>
</protein>
<organism evidence="13 14">
    <name type="scientific">Slackia equolifaciens</name>
    <dbReference type="NCBI Taxonomy" id="498718"/>
    <lineage>
        <taxon>Bacteria</taxon>
        <taxon>Bacillati</taxon>
        <taxon>Actinomycetota</taxon>
        <taxon>Coriobacteriia</taxon>
        <taxon>Eggerthellales</taxon>
        <taxon>Eggerthellaceae</taxon>
        <taxon>Slackia</taxon>
    </lineage>
</organism>
<sequence length="305" mass="32007">MAKVSIIGAGNVGATAASHIAALGLADVVLLDINEGIARGKALDMMHMCSVLDSGLKVRGASDYADTAESDVVVITAGIARKPGMTREDLLATNASIMTSSVRQAIALSPNAIVICVSNPLNVTTYLACSHAGIPASRVIGMGGRLDCARLKFAICEKLGVHPSRVEAWVLGNHGQGMVCLPRICTVDGKPLASVMSAEDIREACERACNSGIEIVDLLQTGSSFYGPAAGIFYMVEAILRDTGVEMTACVKLDGEYGIHDMCMNVPVVLGREGVREIIELDLNAEELSELQSSAEDLKSMLATL</sequence>
<dbReference type="GO" id="GO:0006089">
    <property type="term" value="P:lactate metabolic process"/>
    <property type="evidence" value="ECO:0007669"/>
    <property type="project" value="TreeGrafter"/>
</dbReference>
<dbReference type="CDD" id="cd01339">
    <property type="entry name" value="LDH-like_MDH"/>
    <property type="match status" value="1"/>
</dbReference>
<dbReference type="InterPro" id="IPR015955">
    <property type="entry name" value="Lactate_DH/Glyco_Ohase_4_C"/>
</dbReference>
<dbReference type="NCBIfam" id="NF004863">
    <property type="entry name" value="PRK06223.1"/>
    <property type="match status" value="1"/>
</dbReference>
<evidence type="ECO:0000313" key="14">
    <source>
        <dbReference type="Proteomes" id="UP000269591"/>
    </source>
</evidence>
<name>A0A3N0B322_9ACTN</name>
<feature type="binding site" evidence="8">
    <location>
        <position position="119"/>
    </location>
    <ligand>
        <name>substrate</name>
    </ligand>
</feature>
<comment type="catalytic activity">
    <reaction evidence="6">
        <text>(S)-lactate + NAD(+) = pyruvate + NADH + H(+)</text>
        <dbReference type="Rhea" id="RHEA:23444"/>
        <dbReference type="ChEBI" id="CHEBI:15361"/>
        <dbReference type="ChEBI" id="CHEBI:15378"/>
        <dbReference type="ChEBI" id="CHEBI:16651"/>
        <dbReference type="ChEBI" id="CHEBI:57540"/>
        <dbReference type="ChEBI" id="CHEBI:57945"/>
        <dbReference type="EC" id="1.1.1.27"/>
    </reaction>
</comment>
<dbReference type="InterPro" id="IPR022383">
    <property type="entry name" value="Lactate/malate_DH_C"/>
</dbReference>
<reference evidence="14" key="1">
    <citation type="submission" date="2018-05" db="EMBL/GenBank/DDBJ databases">
        <title>Genome Sequencing of selected type strains of the family Eggerthellaceae.</title>
        <authorList>
            <person name="Danylec N."/>
            <person name="Stoll D.A."/>
            <person name="Doetsch A."/>
            <person name="Huch M."/>
        </authorList>
    </citation>
    <scope>NUCLEOTIDE SEQUENCE [LARGE SCALE GENOMIC DNA]</scope>
    <source>
        <strain evidence="14">DSM 24851</strain>
    </source>
</reference>
<dbReference type="EC" id="1.1.1.27" evidence="2"/>
<dbReference type="Proteomes" id="UP000269591">
    <property type="component" value="Unassembled WGS sequence"/>
</dbReference>
<accession>A0A3N0B322</accession>
<keyword evidence="3" id="KW-0816">Tricarboxylic acid cycle</keyword>
<evidence type="ECO:0000256" key="6">
    <source>
        <dbReference type="ARBA" id="ARBA00049258"/>
    </source>
</evidence>